<dbReference type="PROSITE" id="PS51796">
    <property type="entry name" value="MSS4"/>
    <property type="match status" value="1"/>
</dbReference>
<dbReference type="FunFam" id="2.170.150.10:FF:000005">
    <property type="entry name" value="Guanine nucleotide exchange factor MSS4"/>
    <property type="match status" value="1"/>
</dbReference>
<dbReference type="GO" id="GO:0006892">
    <property type="term" value="P:post-Golgi vesicle-mediated transport"/>
    <property type="evidence" value="ECO:0007669"/>
    <property type="project" value="TreeGrafter"/>
</dbReference>
<dbReference type="GO" id="GO:0008270">
    <property type="term" value="F:zinc ion binding"/>
    <property type="evidence" value="ECO:0007669"/>
    <property type="project" value="TreeGrafter"/>
</dbReference>
<dbReference type="GO" id="GO:0005085">
    <property type="term" value="F:guanyl-nucleotide exchange factor activity"/>
    <property type="evidence" value="ECO:0007669"/>
    <property type="project" value="UniProtKB-KW"/>
</dbReference>
<dbReference type="AlphaFoldDB" id="A0A8J2JRF6"/>
<dbReference type="InterPro" id="IPR007515">
    <property type="entry name" value="Mss4"/>
</dbReference>
<evidence type="ECO:0000256" key="1">
    <source>
        <dbReference type="ARBA" id="ARBA00022448"/>
    </source>
</evidence>
<keyword evidence="2" id="KW-0344">Guanine-nucleotide releasing factor</keyword>
<organism evidence="4 5">
    <name type="scientific">Allacma fusca</name>
    <dbReference type="NCBI Taxonomy" id="39272"/>
    <lineage>
        <taxon>Eukaryota</taxon>
        <taxon>Metazoa</taxon>
        <taxon>Ecdysozoa</taxon>
        <taxon>Arthropoda</taxon>
        <taxon>Hexapoda</taxon>
        <taxon>Collembola</taxon>
        <taxon>Symphypleona</taxon>
        <taxon>Sminthuridae</taxon>
        <taxon>Allacma</taxon>
    </lineage>
</organism>
<dbReference type="GO" id="GO:0016020">
    <property type="term" value="C:membrane"/>
    <property type="evidence" value="ECO:0007669"/>
    <property type="project" value="TreeGrafter"/>
</dbReference>
<dbReference type="PANTHER" id="PTHR13276:SF0">
    <property type="entry name" value="GUANINE NUCLEOTIDE EXCHANGE FACTOR MSS4"/>
    <property type="match status" value="1"/>
</dbReference>
<name>A0A8J2JRF6_9HEXA</name>
<evidence type="ECO:0000313" key="5">
    <source>
        <dbReference type="Proteomes" id="UP000708208"/>
    </source>
</evidence>
<proteinExistence type="predicted"/>
<dbReference type="GO" id="GO:0005829">
    <property type="term" value="C:cytosol"/>
    <property type="evidence" value="ECO:0007669"/>
    <property type="project" value="TreeGrafter"/>
</dbReference>
<dbReference type="GO" id="GO:0007264">
    <property type="term" value="P:small GTPase-mediated signal transduction"/>
    <property type="evidence" value="ECO:0007669"/>
    <property type="project" value="InterPro"/>
</dbReference>
<accession>A0A8J2JRF6</accession>
<evidence type="ECO:0008006" key="6">
    <source>
        <dbReference type="Google" id="ProtNLM"/>
    </source>
</evidence>
<evidence type="ECO:0000256" key="2">
    <source>
        <dbReference type="ARBA" id="ARBA00022658"/>
    </source>
</evidence>
<keyword evidence="5" id="KW-1185">Reference proteome</keyword>
<comment type="caution">
    <text evidence="4">The sequence shown here is derived from an EMBL/GenBank/DDBJ whole genome shotgun (WGS) entry which is preliminary data.</text>
</comment>
<evidence type="ECO:0000256" key="3">
    <source>
        <dbReference type="ARBA" id="ARBA00022927"/>
    </source>
</evidence>
<dbReference type="OrthoDB" id="30840at2759"/>
<protein>
    <recommendedName>
        <fullName evidence="6">Guanine nucleotide exchange factor MSS4</fullName>
    </recommendedName>
</protein>
<keyword evidence="3" id="KW-0653">Protein transport</keyword>
<dbReference type="GO" id="GO:0015031">
    <property type="term" value="P:protein transport"/>
    <property type="evidence" value="ECO:0007669"/>
    <property type="project" value="UniProtKB-KW"/>
</dbReference>
<evidence type="ECO:0000313" key="4">
    <source>
        <dbReference type="EMBL" id="CAG7720059.1"/>
    </source>
</evidence>
<sequence>MEKKLSSFTNSEDVVQDGKNKVAIYCVHCTSLILNPATGTYLSNIQFDLPTMTQKKNALTVQTDPVTECFRVDDMYHFENIGFSVQANDVQYLACADCEFGPVGWCKDKISFIALSRVRYEL</sequence>
<gene>
    <name evidence="4" type="ORF">AFUS01_LOCUS9350</name>
</gene>
<dbReference type="EMBL" id="CAJVCH010067024">
    <property type="protein sequence ID" value="CAG7720059.1"/>
    <property type="molecule type" value="Genomic_DNA"/>
</dbReference>
<dbReference type="PANTHER" id="PTHR13276">
    <property type="entry name" value="GUANINE NUCLEOTIDE EXCHANGE FACTOR MSS4"/>
    <property type="match status" value="1"/>
</dbReference>
<reference evidence="4" key="1">
    <citation type="submission" date="2021-06" db="EMBL/GenBank/DDBJ databases">
        <authorList>
            <person name="Hodson N. C."/>
            <person name="Mongue J. A."/>
            <person name="Jaron S. K."/>
        </authorList>
    </citation>
    <scope>NUCLEOTIDE SEQUENCE</scope>
</reference>
<dbReference type="Pfam" id="PF04421">
    <property type="entry name" value="Mss4"/>
    <property type="match status" value="1"/>
</dbReference>
<dbReference type="Proteomes" id="UP000708208">
    <property type="component" value="Unassembled WGS sequence"/>
</dbReference>
<keyword evidence="1" id="KW-0813">Transport</keyword>